<proteinExistence type="predicted"/>
<keyword evidence="2" id="KW-1185">Reference proteome</keyword>
<gene>
    <name evidence="1" type="ORF">BO71DRAFT_444188</name>
</gene>
<accession>A0A319CXU4</accession>
<reference evidence="1 2" key="1">
    <citation type="submission" date="2018-02" db="EMBL/GenBank/DDBJ databases">
        <title>The genomes of Aspergillus section Nigri reveals drivers in fungal speciation.</title>
        <authorList>
            <consortium name="DOE Joint Genome Institute"/>
            <person name="Vesth T.C."/>
            <person name="Nybo J."/>
            <person name="Theobald S."/>
            <person name="Brandl J."/>
            <person name="Frisvad J.C."/>
            <person name="Nielsen K.F."/>
            <person name="Lyhne E.K."/>
            <person name="Kogle M.E."/>
            <person name="Kuo A."/>
            <person name="Riley R."/>
            <person name="Clum A."/>
            <person name="Nolan M."/>
            <person name="Lipzen A."/>
            <person name="Salamov A."/>
            <person name="Henrissat B."/>
            <person name="Wiebenga A."/>
            <person name="De vries R.P."/>
            <person name="Grigoriev I.V."/>
            <person name="Mortensen U.H."/>
            <person name="Andersen M.R."/>
            <person name="Baker S.E."/>
        </authorList>
    </citation>
    <scope>NUCLEOTIDE SEQUENCE [LARGE SCALE GENOMIC DNA]</scope>
    <source>
        <strain evidence="1 2">CBS 707.79</strain>
    </source>
</reference>
<dbReference type="Proteomes" id="UP000247810">
    <property type="component" value="Unassembled WGS sequence"/>
</dbReference>
<protein>
    <submittedName>
        <fullName evidence="1">Uncharacterized protein</fullName>
    </submittedName>
</protein>
<evidence type="ECO:0000313" key="1">
    <source>
        <dbReference type="EMBL" id="PYH90036.1"/>
    </source>
</evidence>
<dbReference type="EMBL" id="KZ826000">
    <property type="protein sequence ID" value="PYH90036.1"/>
    <property type="molecule type" value="Genomic_DNA"/>
</dbReference>
<evidence type="ECO:0000313" key="2">
    <source>
        <dbReference type="Proteomes" id="UP000247810"/>
    </source>
</evidence>
<name>A0A319CXU4_9EURO</name>
<dbReference type="AlphaFoldDB" id="A0A319CXU4"/>
<dbReference type="VEuPathDB" id="FungiDB:BO71DRAFT_444188"/>
<dbReference type="STRING" id="1448320.A0A319CXU4"/>
<dbReference type="OrthoDB" id="4177740at2759"/>
<sequence length="223" mass="25565">MPLSESPEHRKLRATLRAVEKLVKDLETHQFDYPGLEGYQITVSPMALGDESDTTPGFFKPCPAHLLLEPDDTYDQARQPASEAPFTKLFEYDYPEYGTTKAIQAKEGQCPHMKAMVYNNLDGKDGQLLRGELLIALRLINAQMRRVRFFEHMTVPVLLISFMFSFMGPQHAWIIEAYYNGSSIVMRPTQLSDLRKKDETLIKTFGQWYLGEPTGDTKVLWQL</sequence>
<organism evidence="1 2">
    <name type="scientific">Aspergillus ellipticus CBS 707.79</name>
    <dbReference type="NCBI Taxonomy" id="1448320"/>
    <lineage>
        <taxon>Eukaryota</taxon>
        <taxon>Fungi</taxon>
        <taxon>Dikarya</taxon>
        <taxon>Ascomycota</taxon>
        <taxon>Pezizomycotina</taxon>
        <taxon>Eurotiomycetes</taxon>
        <taxon>Eurotiomycetidae</taxon>
        <taxon>Eurotiales</taxon>
        <taxon>Aspergillaceae</taxon>
        <taxon>Aspergillus</taxon>
        <taxon>Aspergillus subgen. Circumdati</taxon>
    </lineage>
</organism>